<name>A0A2P1MX63_9CAUD</name>
<organism evidence="2 3">
    <name type="scientific">Escherichia phage myPSH2311</name>
    <dbReference type="NCBI Taxonomy" id="2108113"/>
    <lineage>
        <taxon>Viruses</taxon>
        <taxon>Duplodnaviria</taxon>
        <taxon>Heunggongvirae</taxon>
        <taxon>Uroviricota</taxon>
        <taxon>Caudoviricetes</taxon>
        <taxon>Mktvariviridae</taxon>
        <taxon>Gordonclarkvirinae</taxon>
        <taxon>Kuravirus</taxon>
        <taxon>Kuravirus myPSH2311</taxon>
    </lineage>
</organism>
<proteinExistence type="predicted"/>
<evidence type="ECO:0000313" key="2">
    <source>
        <dbReference type="EMBL" id="AVP40152.1"/>
    </source>
</evidence>
<dbReference type="EMBL" id="MG976803">
    <property type="protein sequence ID" value="AVP40152.1"/>
    <property type="molecule type" value="Genomic_DNA"/>
</dbReference>
<evidence type="ECO:0000313" key="3">
    <source>
        <dbReference type="Proteomes" id="UP000242358"/>
    </source>
</evidence>
<keyword evidence="3" id="KW-1185">Reference proteome</keyword>
<evidence type="ECO:0000256" key="1">
    <source>
        <dbReference type="SAM" id="MobiDB-lite"/>
    </source>
</evidence>
<feature type="region of interest" description="Disordered" evidence="1">
    <location>
        <begin position="1"/>
        <end position="20"/>
    </location>
</feature>
<dbReference type="Proteomes" id="UP000242358">
    <property type="component" value="Segment"/>
</dbReference>
<sequence length="119" mass="13353">MRRAQESRRESPTRRTSFEEALGITSDSMERWMARPSRGRPNGLTVSARQFSGQGFAVGDINAPSRVIWTDEGMEQDLGDSLADRFIANNPEVLEPQTRTVRFADEAGRGISFDMETNN</sequence>
<gene>
    <name evidence="2" type="ORF">PSH2311_055</name>
</gene>
<accession>A0A2P1MX63</accession>
<feature type="compositionally biased region" description="Basic and acidic residues" evidence="1">
    <location>
        <begin position="1"/>
        <end position="18"/>
    </location>
</feature>
<protein>
    <submittedName>
        <fullName evidence="2">Uncharacterized protein</fullName>
    </submittedName>
</protein>
<reference evidence="2 3" key="1">
    <citation type="submission" date="2018-02" db="EMBL/GenBank/DDBJ databases">
        <title>Isolation and therapeutic characterization of lytic bacteriophages against Escherichia coli.</title>
        <authorList>
            <person name="Ramesh N."/>
            <person name="Prasanth M."/>
            <person name="Tamhankar A.J."/>
            <person name="Lundborg C.S."/>
        </authorList>
    </citation>
    <scope>NUCLEOTIDE SEQUENCE [LARGE SCALE GENOMIC DNA]</scope>
</reference>